<name>A0AA35Y262_9PROT</name>
<gene>
    <name evidence="1" type="ORF">LMG32879_000354</name>
</gene>
<proteinExistence type="predicted"/>
<dbReference type="EMBL" id="CATKSH010000002">
    <property type="protein sequence ID" value="CAI9119537.1"/>
    <property type="molecule type" value="Genomic_DNA"/>
</dbReference>
<organism evidence="1 2">
    <name type="scientific">Brytella acorum</name>
    <dbReference type="NCBI Taxonomy" id="2959299"/>
    <lineage>
        <taxon>Bacteria</taxon>
        <taxon>Pseudomonadati</taxon>
        <taxon>Pseudomonadota</taxon>
        <taxon>Alphaproteobacteria</taxon>
        <taxon>Acetobacterales</taxon>
        <taxon>Acetobacteraceae</taxon>
        <taxon>Brytella</taxon>
    </lineage>
</organism>
<dbReference type="AlphaFoldDB" id="A0AA35Y262"/>
<protein>
    <recommendedName>
        <fullName evidence="3">Bacteriophage protein</fullName>
    </recommendedName>
</protein>
<keyword evidence="2" id="KW-1185">Reference proteome</keyword>
<dbReference type="RefSeq" id="WP_289843420.1">
    <property type="nucleotide sequence ID" value="NZ_CATKSH010000002.1"/>
</dbReference>
<accession>A0AA35Y262</accession>
<reference evidence="1" key="1">
    <citation type="submission" date="2023-03" db="EMBL/GenBank/DDBJ databases">
        <authorList>
            <person name="Cleenwerck I."/>
        </authorList>
    </citation>
    <scope>NUCLEOTIDE SEQUENCE</scope>
    <source>
        <strain evidence="1">LMG 32879</strain>
    </source>
</reference>
<evidence type="ECO:0000313" key="2">
    <source>
        <dbReference type="Proteomes" id="UP001176960"/>
    </source>
</evidence>
<comment type="caution">
    <text evidence="1">The sequence shown here is derived from an EMBL/GenBank/DDBJ whole genome shotgun (WGS) entry which is preliminary data.</text>
</comment>
<evidence type="ECO:0000313" key="1">
    <source>
        <dbReference type="EMBL" id="CAI9119537.1"/>
    </source>
</evidence>
<evidence type="ECO:0008006" key="3">
    <source>
        <dbReference type="Google" id="ProtNLM"/>
    </source>
</evidence>
<dbReference type="InterPro" id="IPR020288">
    <property type="entry name" value="Sheath_initiator"/>
</dbReference>
<dbReference type="Pfam" id="PF10934">
    <property type="entry name" value="Sheath_initiator"/>
    <property type="match status" value="1"/>
</dbReference>
<sequence length="115" mass="12262">MRVRMMDADGDMQFGTGQAAFQQNTPAAVGQLVETRLKLWLGEWFADTSDGTPWATQVLGRGTTPTYDAVIQSRILATPGVQSITSYGSSLANRALTITATVQTLYGLTTISTGS</sequence>
<dbReference type="Proteomes" id="UP001176960">
    <property type="component" value="Unassembled WGS sequence"/>
</dbReference>